<gene>
    <name evidence="7" type="ORF">FSP39_012093</name>
</gene>
<feature type="repeat" description="ANK" evidence="3">
    <location>
        <begin position="284"/>
        <end position="316"/>
    </location>
</feature>
<dbReference type="InterPro" id="IPR001245">
    <property type="entry name" value="Ser-Thr/Tyr_kinase_cat_dom"/>
</dbReference>
<dbReference type="PROSITE" id="PS50011">
    <property type="entry name" value="PROTEIN_KINASE_DOM"/>
    <property type="match status" value="1"/>
</dbReference>
<dbReference type="Gene3D" id="1.25.40.20">
    <property type="entry name" value="Ankyrin repeat-containing domain"/>
    <property type="match status" value="3"/>
</dbReference>
<dbReference type="PROSITE" id="PS50297">
    <property type="entry name" value="ANK_REP_REGION"/>
    <property type="match status" value="5"/>
</dbReference>
<feature type="repeat" description="ANK" evidence="3">
    <location>
        <begin position="113"/>
        <end position="145"/>
    </location>
</feature>
<feature type="repeat" description="ANK" evidence="3">
    <location>
        <begin position="212"/>
        <end position="234"/>
    </location>
</feature>
<protein>
    <recommendedName>
        <fullName evidence="6">Protein kinase domain-containing protein</fullName>
    </recommendedName>
</protein>
<feature type="binding site" evidence="4">
    <location>
        <position position="437"/>
    </location>
    <ligand>
        <name>ATP</name>
        <dbReference type="ChEBI" id="CHEBI:30616"/>
    </ligand>
</feature>
<evidence type="ECO:0000313" key="7">
    <source>
        <dbReference type="EMBL" id="KAK3087889.1"/>
    </source>
</evidence>
<accession>A0AA88XL93</accession>
<dbReference type="Gene3D" id="1.10.510.10">
    <property type="entry name" value="Transferase(Phosphotransferase) domain 1"/>
    <property type="match status" value="1"/>
</dbReference>
<comment type="caution">
    <text evidence="7">The sequence shown here is derived from an EMBL/GenBank/DDBJ whole genome shotgun (WGS) entry which is preliminary data.</text>
</comment>
<dbReference type="SUPFAM" id="SSF56112">
    <property type="entry name" value="Protein kinase-like (PK-like)"/>
    <property type="match status" value="1"/>
</dbReference>
<dbReference type="GO" id="GO:0005524">
    <property type="term" value="F:ATP binding"/>
    <property type="evidence" value="ECO:0007669"/>
    <property type="project" value="UniProtKB-UniRule"/>
</dbReference>
<dbReference type="PROSITE" id="PS00107">
    <property type="entry name" value="PROTEIN_KINASE_ATP"/>
    <property type="match status" value="1"/>
</dbReference>
<dbReference type="AlphaFoldDB" id="A0AA88XL93"/>
<feature type="domain" description="Protein kinase" evidence="6">
    <location>
        <begin position="410"/>
        <end position="668"/>
    </location>
</feature>
<feature type="repeat" description="ANK" evidence="3">
    <location>
        <begin position="146"/>
        <end position="178"/>
    </location>
</feature>
<dbReference type="InterPro" id="IPR002110">
    <property type="entry name" value="Ankyrin_rpt"/>
</dbReference>
<evidence type="ECO:0000256" key="4">
    <source>
        <dbReference type="PROSITE-ProRule" id="PRU10141"/>
    </source>
</evidence>
<reference evidence="7" key="1">
    <citation type="submission" date="2019-08" db="EMBL/GenBank/DDBJ databases">
        <title>The improved chromosome-level genome for the pearl oyster Pinctada fucata martensii using PacBio sequencing and Hi-C.</title>
        <authorList>
            <person name="Zheng Z."/>
        </authorList>
    </citation>
    <scope>NUCLEOTIDE SEQUENCE</scope>
    <source>
        <strain evidence="7">ZZ-2019</strain>
        <tissue evidence="7">Adductor muscle</tissue>
    </source>
</reference>
<dbReference type="Proteomes" id="UP001186944">
    <property type="component" value="Unassembled WGS sequence"/>
</dbReference>
<dbReference type="GO" id="GO:0004672">
    <property type="term" value="F:protein kinase activity"/>
    <property type="evidence" value="ECO:0007669"/>
    <property type="project" value="InterPro"/>
</dbReference>
<dbReference type="Pfam" id="PF12796">
    <property type="entry name" value="Ank_2"/>
    <property type="match status" value="3"/>
</dbReference>
<keyword evidence="4" id="KW-0547">Nucleotide-binding</keyword>
<keyword evidence="4" id="KW-0067">ATP-binding</keyword>
<feature type="compositionally biased region" description="Low complexity" evidence="5">
    <location>
        <begin position="901"/>
        <end position="915"/>
    </location>
</feature>
<dbReference type="FunFam" id="1.10.510.10:FF:000259">
    <property type="entry name" value="Serine/threonine-protein kinase TNNI3K"/>
    <property type="match status" value="1"/>
</dbReference>
<dbReference type="PRINTS" id="PR01415">
    <property type="entry name" value="ANKYRIN"/>
</dbReference>
<dbReference type="EMBL" id="VSWD01000011">
    <property type="protein sequence ID" value="KAK3087889.1"/>
    <property type="molecule type" value="Genomic_DNA"/>
</dbReference>
<dbReference type="Pfam" id="PF00023">
    <property type="entry name" value="Ank"/>
    <property type="match status" value="1"/>
</dbReference>
<evidence type="ECO:0000256" key="2">
    <source>
        <dbReference type="ARBA" id="ARBA00023043"/>
    </source>
</evidence>
<evidence type="ECO:0000256" key="5">
    <source>
        <dbReference type="SAM" id="MobiDB-lite"/>
    </source>
</evidence>
<evidence type="ECO:0000259" key="6">
    <source>
        <dbReference type="PROSITE" id="PS50011"/>
    </source>
</evidence>
<evidence type="ECO:0000256" key="1">
    <source>
        <dbReference type="ARBA" id="ARBA00022737"/>
    </source>
</evidence>
<dbReference type="InterPro" id="IPR000719">
    <property type="entry name" value="Prot_kinase_dom"/>
</dbReference>
<dbReference type="Pfam" id="PF07714">
    <property type="entry name" value="PK_Tyr_Ser-Thr"/>
    <property type="match status" value="1"/>
</dbReference>
<feature type="region of interest" description="Disordered" evidence="5">
    <location>
        <begin position="892"/>
        <end position="915"/>
    </location>
</feature>
<dbReference type="PANTHER" id="PTHR24173:SF74">
    <property type="entry name" value="ANKYRIN REPEAT DOMAIN-CONTAINING PROTEIN 16"/>
    <property type="match status" value="1"/>
</dbReference>
<evidence type="ECO:0000256" key="3">
    <source>
        <dbReference type="PROSITE-ProRule" id="PRU00023"/>
    </source>
</evidence>
<dbReference type="SMART" id="SM00248">
    <property type="entry name" value="ANK"/>
    <property type="match status" value="10"/>
</dbReference>
<feature type="repeat" description="ANK" evidence="3">
    <location>
        <begin position="80"/>
        <end position="112"/>
    </location>
</feature>
<keyword evidence="8" id="KW-1185">Reference proteome</keyword>
<dbReference type="InterPro" id="IPR036770">
    <property type="entry name" value="Ankyrin_rpt-contain_sf"/>
</dbReference>
<organism evidence="7 8">
    <name type="scientific">Pinctada imbricata</name>
    <name type="common">Atlantic pearl-oyster</name>
    <name type="synonym">Pinctada martensii</name>
    <dbReference type="NCBI Taxonomy" id="66713"/>
    <lineage>
        <taxon>Eukaryota</taxon>
        <taxon>Metazoa</taxon>
        <taxon>Spiralia</taxon>
        <taxon>Lophotrochozoa</taxon>
        <taxon>Mollusca</taxon>
        <taxon>Bivalvia</taxon>
        <taxon>Autobranchia</taxon>
        <taxon>Pteriomorphia</taxon>
        <taxon>Pterioida</taxon>
        <taxon>Pterioidea</taxon>
        <taxon>Pteriidae</taxon>
        <taxon>Pinctada</taxon>
    </lineage>
</organism>
<dbReference type="InterPro" id="IPR017441">
    <property type="entry name" value="Protein_kinase_ATP_BS"/>
</dbReference>
<keyword evidence="2 3" id="KW-0040">ANK repeat</keyword>
<evidence type="ECO:0000313" key="8">
    <source>
        <dbReference type="Proteomes" id="UP001186944"/>
    </source>
</evidence>
<dbReference type="PANTHER" id="PTHR24173">
    <property type="entry name" value="ANKYRIN REPEAT CONTAINING"/>
    <property type="match status" value="1"/>
</dbReference>
<dbReference type="InterPro" id="IPR011009">
    <property type="entry name" value="Kinase-like_dom_sf"/>
</dbReference>
<name>A0AA88XL93_PINIB</name>
<keyword evidence="1" id="KW-0677">Repeat</keyword>
<dbReference type="SUPFAM" id="SSF48403">
    <property type="entry name" value="Ankyrin repeat"/>
    <property type="match status" value="1"/>
</dbReference>
<dbReference type="PROSITE" id="PS50088">
    <property type="entry name" value="ANK_REPEAT"/>
    <property type="match status" value="5"/>
</dbReference>
<sequence>MNETSIHEKTESGFTLIHIACIYGGCRSLLKELLDKEVKPNTLSRNQFTGLHLATYRGDVDTVQCMLSCQDVDVNMAGNSGLSALHIAAMCGHSEITTMLLENGAKVDIQDAVKFTPLHLASNFGHDKVVEMLISHKADVNISGGVGDRPLHLSCSRGHLQITKMLVESSADVNVMDDEQHRPIHFCCKSGHQIVLHYLLEKNAQSHVVNIYGDTPLHLACYSAKVEVAKQLVSLTGNESLGMENIFSETPLHSACTSGRSLELIKYLLEQPGVNINYQGRDGHTGTALHSACYHGHIRVVQFLLECGADMNLTASVSDQSGGSEKKEEQTALMWAYEQGHDTIVTLLKHHKRPQDESACGDYSQPGGEGSYVAIPSPLGKLKSMTREKIDVLQLRSNLPRHFQLQITDLDFQEPIGSGSFGKVYKGKYNGKTVAIKRYRASSFGCKSDVDMFCREVAILSKLNSPYVINFVGASLDDPSQFAIVTHFVSGGSLFSILHEQKRLIDIQSKLTIALDVAKGMTYLHNLPQPIIHRDLNSHNVLLDENGHAVVADFGESRFLRHSEEDNMTKQPGNLRWMAPEIFTQCTMYSLKADIFSYSLCIWELLSGELPFAHLKPAAAAAEMAYHTTRPPIAVTFPKPIVALLQRGWHGNPEVRHTTRPPIAMKIVALLQRGWHGNPEVRHTSPSIAVAFPKPIVALPHRGWHGNPDLRHTTCQPIALTLSKPLEALLRRRWHGNPDVRHTTSPPIAVTFLRPVEALLQRGWHGNPEVRHTTSPPIAVTFPRPVEALLQRGWYEDRPEFKEIVPILEECKESQAVAMLSAGASVPQIPFSASLPALKGDDSDSEGRATPPLTVVCLWRKLRLRMQYPQIDKNGYVSDPLSTLRIPMTMEGPVNLRRSRTGSPSSLSTTSNHSQ</sequence>
<proteinExistence type="predicted"/>